<dbReference type="PANTHER" id="PTHR34224">
    <property type="entry name" value="INTERACTOR OF CONSTITUTIVE ACTIVE ROPS 2, CHLOROPLASTIC-RELATED"/>
    <property type="match status" value="1"/>
</dbReference>
<proteinExistence type="inferred from homology"/>
<dbReference type="InterPro" id="IPR029688">
    <property type="entry name" value="ICR"/>
</dbReference>
<dbReference type="Gramene" id="PRQ30728">
    <property type="protein sequence ID" value="PRQ30728"/>
    <property type="gene ID" value="RchiOBHm_Chr5g0027741"/>
</dbReference>
<dbReference type="AlphaFoldDB" id="A0A2P6Q970"/>
<gene>
    <name evidence="5" type="ORF">RchiOBHm_Chr5g0027741</name>
</gene>
<feature type="compositionally biased region" description="Basic and acidic residues" evidence="4">
    <location>
        <begin position="116"/>
        <end position="131"/>
    </location>
</feature>
<sequence length="379" mass="41458">MPRSRGSEVVQKPTLRGSHKLRTSSSDSDPLHHRPITDRSPKLGDRRSPRGSQSDPLSQKKLGTRLADLESQLGQAQDELKSLKEQLASAEAAKKEAQEKLDKKAKKPVVTSGPVKVRETHPPSESEESNKTDSCPSDDNSQRETDVFEVPAEKVKAETKVEPSKTDQVEEETKPIAISAEPPLVLEPEKSAFHDLALKNEEIDMLKAKLEEKEKEVEVFGQENQSLKNQVQEAAANISTAEAKEKEMALKSSKFEEELEASKANAAQLSEKLKATEDAKEALEAEMKKMRVQTEQWKKAADAAAAILAGGVEMNGRISERCGSMDKHFNGVFEPPGGGYAGFVGSPVADDLDDGFGSGKRKGSGIKMFGDLWRKKGQK</sequence>
<evidence type="ECO:0000256" key="1">
    <source>
        <dbReference type="ARBA" id="ARBA00009778"/>
    </source>
</evidence>
<feature type="region of interest" description="Disordered" evidence="4">
    <location>
        <begin position="355"/>
        <end position="379"/>
    </location>
</feature>
<feature type="coiled-coil region" evidence="3">
    <location>
        <begin position="196"/>
        <end position="300"/>
    </location>
</feature>
<dbReference type="EMBL" id="PDCK01000043">
    <property type="protein sequence ID" value="PRQ30728.1"/>
    <property type="molecule type" value="Genomic_DNA"/>
</dbReference>
<feature type="compositionally biased region" description="Basic and acidic residues" evidence="4">
    <location>
        <begin position="29"/>
        <end position="48"/>
    </location>
</feature>
<name>A0A2P6Q970_ROSCH</name>
<feature type="region of interest" description="Disordered" evidence="4">
    <location>
        <begin position="1"/>
        <end position="70"/>
    </location>
</feature>
<dbReference type="Proteomes" id="UP000238479">
    <property type="component" value="Chromosome 5"/>
</dbReference>
<dbReference type="STRING" id="74649.A0A2P6Q970"/>
<evidence type="ECO:0000313" key="5">
    <source>
        <dbReference type="EMBL" id="PRQ30728.1"/>
    </source>
</evidence>
<feature type="compositionally biased region" description="Basic and acidic residues" evidence="4">
    <location>
        <begin position="140"/>
        <end position="174"/>
    </location>
</feature>
<evidence type="ECO:0000313" key="6">
    <source>
        <dbReference type="Proteomes" id="UP000238479"/>
    </source>
</evidence>
<accession>A0A2P6Q970</accession>
<evidence type="ECO:0000256" key="3">
    <source>
        <dbReference type="SAM" id="Coils"/>
    </source>
</evidence>
<protein>
    <submittedName>
        <fullName evidence="5">Putative interactor of constitutive active ROPs</fullName>
    </submittedName>
</protein>
<dbReference type="OrthoDB" id="782896at2759"/>
<feature type="region of interest" description="Disordered" evidence="4">
    <location>
        <begin position="88"/>
        <end position="183"/>
    </location>
</feature>
<keyword evidence="6" id="KW-1185">Reference proteome</keyword>
<comment type="similarity">
    <text evidence="1">Belongs to the ICR family.</text>
</comment>
<reference evidence="5 6" key="1">
    <citation type="journal article" date="2018" name="Nat. Genet.">
        <title>The Rosa genome provides new insights in the design of modern roses.</title>
        <authorList>
            <person name="Bendahmane M."/>
        </authorList>
    </citation>
    <scope>NUCLEOTIDE SEQUENCE [LARGE SCALE GENOMIC DNA]</scope>
    <source>
        <strain evidence="6">cv. Old Blush</strain>
    </source>
</reference>
<feature type="compositionally biased region" description="Basic and acidic residues" evidence="4">
    <location>
        <begin position="92"/>
        <end position="102"/>
    </location>
</feature>
<comment type="caution">
    <text evidence="5">The sequence shown here is derived from an EMBL/GenBank/DDBJ whole genome shotgun (WGS) entry which is preliminary data.</text>
</comment>
<evidence type="ECO:0000256" key="4">
    <source>
        <dbReference type="SAM" id="MobiDB-lite"/>
    </source>
</evidence>
<evidence type="ECO:0000256" key="2">
    <source>
        <dbReference type="ARBA" id="ARBA00023054"/>
    </source>
</evidence>
<keyword evidence="2 3" id="KW-0175">Coiled coil</keyword>
<organism evidence="5 6">
    <name type="scientific">Rosa chinensis</name>
    <name type="common">China rose</name>
    <dbReference type="NCBI Taxonomy" id="74649"/>
    <lineage>
        <taxon>Eukaryota</taxon>
        <taxon>Viridiplantae</taxon>
        <taxon>Streptophyta</taxon>
        <taxon>Embryophyta</taxon>
        <taxon>Tracheophyta</taxon>
        <taxon>Spermatophyta</taxon>
        <taxon>Magnoliopsida</taxon>
        <taxon>eudicotyledons</taxon>
        <taxon>Gunneridae</taxon>
        <taxon>Pentapetalae</taxon>
        <taxon>rosids</taxon>
        <taxon>fabids</taxon>
        <taxon>Rosales</taxon>
        <taxon>Rosaceae</taxon>
        <taxon>Rosoideae</taxon>
        <taxon>Rosoideae incertae sedis</taxon>
        <taxon>Rosa</taxon>
    </lineage>
</organism>
<dbReference type="PANTHER" id="PTHR34224:SF2">
    <property type="entry name" value="INTERACTOR OF CONSTITUTIVE ACTIVE ROPS 4"/>
    <property type="match status" value="1"/>
</dbReference>
<dbReference type="OMA" id="FACIFHE"/>